<name>A0A2Z4Y320_SUMC1</name>
<evidence type="ECO:0000256" key="1">
    <source>
        <dbReference type="SAM" id="MobiDB-lite"/>
    </source>
</evidence>
<accession>A0A2Z4Y320</accession>
<evidence type="ECO:0000313" key="2">
    <source>
        <dbReference type="EMBL" id="AXA34865.1"/>
    </source>
</evidence>
<organism evidence="2 3">
    <name type="scientific">Sumerlaea chitinivorans</name>
    <dbReference type="NCBI Taxonomy" id="2250252"/>
    <lineage>
        <taxon>Bacteria</taxon>
        <taxon>Candidatus Sumerlaeota</taxon>
        <taxon>Candidatus Sumerlaeia</taxon>
        <taxon>Candidatus Sumerlaeales</taxon>
        <taxon>Candidatus Sumerlaeaceae</taxon>
        <taxon>Candidatus Sumerlaea</taxon>
    </lineage>
</organism>
<reference evidence="2 3" key="1">
    <citation type="submission" date="2018-05" db="EMBL/GenBank/DDBJ databases">
        <title>A metagenomic window into the 2 km-deep terrestrial subsurface aquifer revealed taxonomically and functionally diverse microbial community comprising novel uncultured bacterial lineages.</title>
        <authorList>
            <person name="Kadnikov V.V."/>
            <person name="Mardanov A.V."/>
            <person name="Beletsky A.V."/>
            <person name="Banks D."/>
            <person name="Pimenov N.V."/>
            <person name="Frank Y.A."/>
            <person name="Karnachuk O.V."/>
            <person name="Ravin N.V."/>
        </authorList>
    </citation>
    <scope>NUCLEOTIDE SEQUENCE [LARGE SCALE GENOMIC DNA]</scope>
    <source>
        <strain evidence="2">BY</strain>
    </source>
</reference>
<feature type="compositionally biased region" description="Basic and acidic residues" evidence="1">
    <location>
        <begin position="27"/>
        <end position="37"/>
    </location>
</feature>
<gene>
    <name evidence="2" type="ORF">BRCON_0088</name>
</gene>
<sequence>MSRRSKELAEFSRSSEFGGAELPEDSATDREARSTPW</sequence>
<feature type="compositionally biased region" description="Basic and acidic residues" evidence="1">
    <location>
        <begin position="1"/>
        <end position="10"/>
    </location>
</feature>
<dbReference type="KEGG" id="schv:BRCON_0088"/>
<dbReference type="Proteomes" id="UP000262583">
    <property type="component" value="Chromosome"/>
</dbReference>
<protein>
    <submittedName>
        <fullName evidence="2">Uncharacterized protein</fullName>
    </submittedName>
</protein>
<feature type="region of interest" description="Disordered" evidence="1">
    <location>
        <begin position="1"/>
        <end position="37"/>
    </location>
</feature>
<dbReference type="EMBL" id="CP030759">
    <property type="protein sequence ID" value="AXA34865.1"/>
    <property type="molecule type" value="Genomic_DNA"/>
</dbReference>
<evidence type="ECO:0000313" key="3">
    <source>
        <dbReference type="Proteomes" id="UP000262583"/>
    </source>
</evidence>
<dbReference type="AlphaFoldDB" id="A0A2Z4Y320"/>
<proteinExistence type="predicted"/>